<dbReference type="Pfam" id="PF00512">
    <property type="entry name" value="HisKA"/>
    <property type="match status" value="1"/>
</dbReference>
<evidence type="ECO:0000256" key="2">
    <source>
        <dbReference type="ARBA" id="ARBA00012438"/>
    </source>
</evidence>
<dbReference type="SUPFAM" id="SSF55874">
    <property type="entry name" value="ATPase domain of HSP90 chaperone/DNA topoisomerase II/histidine kinase"/>
    <property type="match status" value="1"/>
</dbReference>
<dbReference type="InterPro" id="IPR036097">
    <property type="entry name" value="HisK_dim/P_sf"/>
</dbReference>
<evidence type="ECO:0000313" key="9">
    <source>
        <dbReference type="EMBL" id="MDR6237480.1"/>
    </source>
</evidence>
<evidence type="ECO:0000256" key="3">
    <source>
        <dbReference type="ARBA" id="ARBA00022553"/>
    </source>
</evidence>
<keyword evidence="5 9" id="KW-0418">Kinase</keyword>
<dbReference type="InterPro" id="IPR036890">
    <property type="entry name" value="HATPase_C_sf"/>
</dbReference>
<feature type="transmembrane region" description="Helical" evidence="7">
    <location>
        <begin position="276"/>
        <end position="296"/>
    </location>
</feature>
<dbReference type="InterPro" id="IPR003594">
    <property type="entry name" value="HATPase_dom"/>
</dbReference>
<dbReference type="GO" id="GO:0000155">
    <property type="term" value="F:phosphorelay sensor kinase activity"/>
    <property type="evidence" value="ECO:0007669"/>
    <property type="project" value="InterPro"/>
</dbReference>
<proteinExistence type="predicted"/>
<keyword evidence="7" id="KW-0472">Membrane</keyword>
<dbReference type="InterPro" id="IPR050736">
    <property type="entry name" value="Sensor_HK_Regulatory"/>
</dbReference>
<feature type="transmembrane region" description="Helical" evidence="7">
    <location>
        <begin position="7"/>
        <end position="28"/>
    </location>
</feature>
<dbReference type="SMART" id="SM00388">
    <property type="entry name" value="HisKA"/>
    <property type="match status" value="1"/>
</dbReference>
<dbReference type="FunFam" id="3.30.565.10:FF:000006">
    <property type="entry name" value="Sensor histidine kinase WalK"/>
    <property type="match status" value="1"/>
</dbReference>
<dbReference type="SMART" id="SM00387">
    <property type="entry name" value="HATPase_c"/>
    <property type="match status" value="1"/>
</dbReference>
<dbReference type="AlphaFoldDB" id="A0AAE3XKA1"/>
<comment type="catalytic activity">
    <reaction evidence="1">
        <text>ATP + protein L-histidine = ADP + protein N-phospho-L-histidine.</text>
        <dbReference type="EC" id="2.7.13.3"/>
    </reaction>
</comment>
<name>A0AAE3XKA1_9BACT</name>
<evidence type="ECO:0000256" key="5">
    <source>
        <dbReference type="ARBA" id="ARBA00022777"/>
    </source>
</evidence>
<dbReference type="PANTHER" id="PTHR43711">
    <property type="entry name" value="TWO-COMPONENT HISTIDINE KINASE"/>
    <property type="match status" value="1"/>
</dbReference>
<feature type="domain" description="Histidine kinase" evidence="8">
    <location>
        <begin position="317"/>
        <end position="536"/>
    </location>
</feature>
<keyword evidence="7" id="KW-0812">Transmembrane</keyword>
<accession>A0AAE3XKA1</accession>
<evidence type="ECO:0000256" key="4">
    <source>
        <dbReference type="ARBA" id="ARBA00022679"/>
    </source>
</evidence>
<dbReference type="SUPFAM" id="SSF47384">
    <property type="entry name" value="Homodimeric domain of signal transducing histidine kinase"/>
    <property type="match status" value="1"/>
</dbReference>
<dbReference type="EMBL" id="JAVDQD010000001">
    <property type="protein sequence ID" value="MDR6237480.1"/>
    <property type="molecule type" value="Genomic_DNA"/>
</dbReference>
<dbReference type="Proteomes" id="UP001185092">
    <property type="component" value="Unassembled WGS sequence"/>
</dbReference>
<comment type="caution">
    <text evidence="9">The sequence shown here is derived from an EMBL/GenBank/DDBJ whole genome shotgun (WGS) entry which is preliminary data.</text>
</comment>
<dbReference type="EC" id="2.7.13.3" evidence="2"/>
<evidence type="ECO:0000256" key="7">
    <source>
        <dbReference type="SAM" id="Phobius"/>
    </source>
</evidence>
<dbReference type="InterPro" id="IPR004358">
    <property type="entry name" value="Sig_transdc_His_kin-like_C"/>
</dbReference>
<organism evidence="9 10">
    <name type="scientific">Aureibacter tunicatorum</name>
    <dbReference type="NCBI Taxonomy" id="866807"/>
    <lineage>
        <taxon>Bacteria</taxon>
        <taxon>Pseudomonadati</taxon>
        <taxon>Bacteroidota</taxon>
        <taxon>Cytophagia</taxon>
        <taxon>Cytophagales</taxon>
        <taxon>Persicobacteraceae</taxon>
        <taxon>Aureibacter</taxon>
    </lineage>
</organism>
<dbReference type="PANTHER" id="PTHR43711:SF26">
    <property type="entry name" value="SENSOR HISTIDINE KINASE RCSC"/>
    <property type="match status" value="1"/>
</dbReference>
<sequence>MSKNKLYFIIILMSFSLLGLISIQFNWITQLIDENNTSFRKDVLSALNNVSKRLEQREVLYIAKNSFFSDGENQNASVFEQDTLLFFNQFLPQTPTILSLDSFQSKDNNQISVRLNEKKDIFNFNYKIRNEKNEYPEFNQNIRIQFKQHKNFVDSVFKYDFNERRVIPKVNERKQMVTIVLNELYSKERKVDNRIDSIYLDSLLREEMRFKGIKVPYQYGVIFNKSKELFISNTADEEALQNSEYKARLFKNDIYGSPSTLAVIFPEKDRYILQTISFNLFLSLILILIILYSYWYSIHTILRQKKLSEIKTDFINNMTHELKTPISTISLAYEALTDKDMRNNANILERYLNIIDNENKRMLKQVENVLKIASLDKKDFELAKEPKDINAIIDKSIKHFEMLIEKKGGKISKNLSASPATIKIDETHMRNVFDNLLDNANKYSLDSPPIIEVTSKNVSNGILISVKDHGIGMKKEDQKQVFEKFYRVPTGNVHNVKGFGLGLSYVKSIVEKHDGTVKLNSQLNKGTTFEIFLPYE</sequence>
<dbReference type="CDD" id="cd00082">
    <property type="entry name" value="HisKA"/>
    <property type="match status" value="1"/>
</dbReference>
<dbReference type="InterPro" id="IPR003661">
    <property type="entry name" value="HisK_dim/P_dom"/>
</dbReference>
<keyword evidence="7" id="KW-1133">Transmembrane helix</keyword>
<gene>
    <name evidence="9" type="ORF">HNQ88_000456</name>
</gene>
<evidence type="ECO:0000259" key="8">
    <source>
        <dbReference type="PROSITE" id="PS50109"/>
    </source>
</evidence>
<dbReference type="PRINTS" id="PR00344">
    <property type="entry name" value="BCTRLSENSOR"/>
</dbReference>
<keyword evidence="3" id="KW-0597">Phosphoprotein</keyword>
<keyword evidence="4 9" id="KW-0808">Transferase</keyword>
<keyword evidence="6" id="KW-0902">Two-component regulatory system</keyword>
<dbReference type="RefSeq" id="WP_309936945.1">
    <property type="nucleotide sequence ID" value="NZ_AP025305.1"/>
</dbReference>
<evidence type="ECO:0000256" key="1">
    <source>
        <dbReference type="ARBA" id="ARBA00000085"/>
    </source>
</evidence>
<dbReference type="Gene3D" id="3.30.565.10">
    <property type="entry name" value="Histidine kinase-like ATPase, C-terminal domain"/>
    <property type="match status" value="1"/>
</dbReference>
<dbReference type="PROSITE" id="PS50109">
    <property type="entry name" value="HIS_KIN"/>
    <property type="match status" value="1"/>
</dbReference>
<protein>
    <recommendedName>
        <fullName evidence="2">histidine kinase</fullName>
        <ecNumber evidence="2">2.7.13.3</ecNumber>
    </recommendedName>
</protein>
<evidence type="ECO:0000256" key="6">
    <source>
        <dbReference type="ARBA" id="ARBA00023012"/>
    </source>
</evidence>
<reference evidence="9" key="1">
    <citation type="submission" date="2023-07" db="EMBL/GenBank/DDBJ databases">
        <title>Genomic Encyclopedia of Type Strains, Phase IV (KMG-IV): sequencing the most valuable type-strain genomes for metagenomic binning, comparative biology and taxonomic classification.</title>
        <authorList>
            <person name="Goeker M."/>
        </authorList>
    </citation>
    <scope>NUCLEOTIDE SEQUENCE</scope>
    <source>
        <strain evidence="9">DSM 26174</strain>
    </source>
</reference>
<dbReference type="Pfam" id="PF02518">
    <property type="entry name" value="HATPase_c"/>
    <property type="match status" value="1"/>
</dbReference>
<dbReference type="Gene3D" id="1.10.287.130">
    <property type="match status" value="1"/>
</dbReference>
<evidence type="ECO:0000313" key="10">
    <source>
        <dbReference type="Proteomes" id="UP001185092"/>
    </source>
</evidence>
<keyword evidence="10" id="KW-1185">Reference proteome</keyword>
<dbReference type="InterPro" id="IPR005467">
    <property type="entry name" value="His_kinase_dom"/>
</dbReference>